<accession>A0ACC6PIE1</accession>
<gene>
    <name evidence="1" type="ORF">WKI47_22500</name>
</gene>
<protein>
    <submittedName>
        <fullName evidence="1">Uncharacterized protein</fullName>
    </submittedName>
</protein>
<reference evidence="1" key="1">
    <citation type="submission" date="2024-03" db="EMBL/GenBank/DDBJ databases">
        <title>Whole genome sequecning of epiphytes from Marcgravia umbellata leaves.</title>
        <authorList>
            <person name="Kumar G."/>
            <person name="Savka M.A."/>
        </authorList>
    </citation>
    <scope>NUCLEOTIDE SEQUENCE</scope>
    <source>
        <strain evidence="1">RIT_BL5</strain>
    </source>
</reference>
<sequence length="125" mass="14378">MSDKEVLRKKLQAILILIKVFMKDSSMTYIEGSSDIVESGAYEWLPLTPGQKLDQTEICEQYTVILQQTIHLKLDGALLNRFNESGERVLSFLRQDSIVWQSTGPEVYEEIVKELDIQLELSTRI</sequence>
<name>A0ACC6PIE1_9BACL</name>
<comment type="caution">
    <text evidence="1">The sequence shown here is derived from an EMBL/GenBank/DDBJ whole genome shotgun (WGS) entry which is preliminary data.</text>
</comment>
<evidence type="ECO:0000313" key="1">
    <source>
        <dbReference type="EMBL" id="MEJ8306691.1"/>
    </source>
</evidence>
<dbReference type="EMBL" id="JBBKAR010000056">
    <property type="protein sequence ID" value="MEJ8306691.1"/>
    <property type="molecule type" value="Genomic_DNA"/>
</dbReference>
<proteinExistence type="predicted"/>
<keyword evidence="2" id="KW-1185">Reference proteome</keyword>
<dbReference type="Proteomes" id="UP001380953">
    <property type="component" value="Unassembled WGS sequence"/>
</dbReference>
<evidence type="ECO:0000313" key="2">
    <source>
        <dbReference type="Proteomes" id="UP001380953"/>
    </source>
</evidence>
<organism evidence="1 2">
    <name type="scientific">Saccharibacillus sacchari</name>
    <dbReference type="NCBI Taxonomy" id="456493"/>
    <lineage>
        <taxon>Bacteria</taxon>
        <taxon>Bacillati</taxon>
        <taxon>Bacillota</taxon>
        <taxon>Bacilli</taxon>
        <taxon>Bacillales</taxon>
        <taxon>Paenibacillaceae</taxon>
        <taxon>Saccharibacillus</taxon>
    </lineage>
</organism>